<dbReference type="PANTHER" id="PTHR10663">
    <property type="entry name" value="GUANYL-NUCLEOTIDE EXCHANGE FACTOR"/>
    <property type="match status" value="1"/>
</dbReference>
<evidence type="ECO:0000256" key="1">
    <source>
        <dbReference type="SAM" id="MobiDB-lite"/>
    </source>
</evidence>
<protein>
    <submittedName>
        <fullName evidence="3">Similar to Saccharomyces cerevisiae YEL022W GEA2 Guanine nucleotide exchange factor for ADP ribosylation factors (ARFs)</fullName>
    </submittedName>
</protein>
<evidence type="ECO:0000313" key="3">
    <source>
        <dbReference type="EMBL" id="CDO55658.1"/>
    </source>
</evidence>
<dbReference type="GO" id="GO:0016192">
    <property type="term" value="P:vesicle-mediated transport"/>
    <property type="evidence" value="ECO:0007669"/>
    <property type="project" value="UniProtKB-ARBA"/>
</dbReference>
<name>A0A0J9XE61_GEOCN</name>
<dbReference type="Gene3D" id="1.10.1000.11">
    <property type="entry name" value="Arf Nucleotide-binding Site Opener,domain 2"/>
    <property type="match status" value="1"/>
</dbReference>
<dbReference type="Gene3D" id="1.10.220.20">
    <property type="match status" value="1"/>
</dbReference>
<dbReference type="InterPro" id="IPR023394">
    <property type="entry name" value="Sec7_C_sf"/>
</dbReference>
<dbReference type="InterPro" id="IPR035999">
    <property type="entry name" value="Sec7_dom_sf"/>
</dbReference>
<dbReference type="InterPro" id="IPR056604">
    <property type="entry name" value="GBF1-like_TPR"/>
</dbReference>
<dbReference type="PANTHER" id="PTHR10663:SF388">
    <property type="entry name" value="GOLGI-SPECIFIC BREFELDIN A-RESISTANCE GUANINE NUCLEOTIDE EXCHANGE FACTOR 1"/>
    <property type="match status" value="1"/>
</dbReference>
<dbReference type="OrthoDB" id="10258608at2759"/>
<dbReference type="SMART" id="SM00222">
    <property type="entry name" value="Sec7"/>
    <property type="match status" value="1"/>
</dbReference>
<evidence type="ECO:0000259" key="2">
    <source>
        <dbReference type="PROSITE" id="PS50190"/>
    </source>
</evidence>
<dbReference type="SUPFAM" id="SSF48425">
    <property type="entry name" value="Sec7 domain"/>
    <property type="match status" value="1"/>
</dbReference>
<organism evidence="3 4">
    <name type="scientific">Geotrichum candidum</name>
    <name type="common">Oospora lactis</name>
    <name type="synonym">Dipodascus geotrichum</name>
    <dbReference type="NCBI Taxonomy" id="1173061"/>
    <lineage>
        <taxon>Eukaryota</taxon>
        <taxon>Fungi</taxon>
        <taxon>Dikarya</taxon>
        <taxon>Ascomycota</taxon>
        <taxon>Saccharomycotina</taxon>
        <taxon>Dipodascomycetes</taxon>
        <taxon>Dipodascales</taxon>
        <taxon>Dipodascaceae</taxon>
        <taxon>Geotrichum</taxon>
    </lineage>
</organism>
<dbReference type="STRING" id="1173061.A0A0J9XE61"/>
<keyword evidence="4" id="KW-1185">Reference proteome</keyword>
<dbReference type="InterPro" id="IPR032691">
    <property type="entry name" value="Mon2/Sec7/BIG1-like_HUS"/>
</dbReference>
<sequence length="1528" mass="170418">MSNVSIDPVLLILAETTHIMSAMRKNSRWAQSGMATILGVPSASLEDDDDSFASKLGLKPKRVANTSENPLITGFAKLRSDLALCTDINDLSADAIFAPFLEVISSQFTNGSITFIALSSITKFLDYHIVSKDSPSLQIAISNLALAITHCRFEATDQAEDDAVLLKILSIMEEIVCGIGSDLLNDESLCEIIETCLSMACQMRRGDLLRRSAEMTMIKLTEVVFKRLSEIEPEVVIDAKSVENSELQMLEPNKEVIESLVPGTTPLDQEQQHTTEFKEESHQVSETTHVIKPFTKYGLASIREYFRVLISIIDTANFHQYTDATRIMALHLINVGFEVAGTSITSHESLLNLTTDTLLKHLLQLIRIENLFLLQKALRVFNTVLYTTREHLKLHQEVFLTYILTCLSPINDISREDGVDGIFYDGIPSIPRVVIDASPYPQAATPVGGNHAPTESNDPSFVTLRSPDSRETMVEALTSLARMPSFFVDLFVNYDCDVDRADLCVDMISFLCRNAYPDSATWSTSSVPPLCLDAILSYLISLAQRLDPEIKNLDKAEEAKKTKATKRLVIEATEKFNNNPADGLAFLVKHKIIPDDKTSSAVKFLRHSGRINKKLLGEFLAKPKNKEYLDLFIEDFDFSHKTFDEAMRELFASFRLPGESQQIERIMEKFAEHYVSVEENTKDVADKDAAFILGYAVIMLNVDLHSPKVKNQMTIDQFKRNLRKTNNGQDFDPQYLENIYYTIKQREIIIPEEHDNEESFEQSWKDVMVKSQLAGKLKIYKDNTFDKDMFESTWQPVVTMLSYVFATATDETVFSRVVTGFDHVAKIATTYQIPGVLDQVTTALTKISTLSVGNLALPRSTIEVQMDKEKVVVSDLSIQFGQDFKAQLATVVMFKLLKNNLLSITDSWKDLLTVITNFYLYSLIPPLGTEKQNILGLSKLSPVKPAHIINQPRSGKDSGLFSTLSSYISGYADSVPEPTEEEIDATLSTIDCVNSCNIKDFVSSILTFPLDKTLMVLDSLAAIIPNIKGQAPGVRQNFYTSILFLLDFATILALESDNPEISRRVISILKDSLGEWEVEEKQFLSKIILYYLTILGNGTEELKPELDEALDLILEIKPIVLLPCLPPLVSVLISLADESAWSSPIVLHSAKYWTLLKLSASNRESTADVFNFMNDLVAHNKPAKVGLENLVPVLDILGEITSVGACGAQLEQDKAAIAFEFRKQYDHHTSIRKAKEVIASMELDVQRAVKSLDLIYKLDSVVEAAAKLDADAGVNWLDVWYPFVRAISQQCINPCRKIRQHAFTYYERVVLSPVVHSRDRFDWIGVFAQALFPLIDALLNPEVYDTDPSGMAHTRLNAASLLCKVFLQFIVRTSTSAASVEGDEKLGLWIKVLDTLDRLISSTGVSPVLASTARSNEGKALLDSSIDSSKESILGESVVESVKNLLLVMKASESEQDEDNSEESQRRREKFWKETWARVDVIMPGLRKDIEPEEVQPSPEIASTPTPVPDSVTPSPTASPPPSLASAE</sequence>
<dbReference type="GO" id="GO:0005085">
    <property type="term" value="F:guanyl-nucleotide exchange factor activity"/>
    <property type="evidence" value="ECO:0007669"/>
    <property type="project" value="InterPro"/>
</dbReference>
<gene>
    <name evidence="3" type="ORF">BN980_GECA12s00483g</name>
</gene>
<proteinExistence type="predicted"/>
<reference evidence="3" key="1">
    <citation type="submission" date="2014-03" db="EMBL/GenBank/DDBJ databases">
        <authorList>
            <person name="Casaregola S."/>
        </authorList>
    </citation>
    <scope>NUCLEOTIDE SEQUENCE [LARGE SCALE GENOMIC DNA]</scope>
    <source>
        <strain evidence="3">CLIB 918</strain>
    </source>
</reference>
<accession>A0A0J9XE61</accession>
<dbReference type="GO" id="GO:0032012">
    <property type="term" value="P:regulation of ARF protein signal transduction"/>
    <property type="evidence" value="ECO:0007669"/>
    <property type="project" value="InterPro"/>
</dbReference>
<feature type="compositionally biased region" description="Low complexity" evidence="1">
    <location>
        <begin position="1502"/>
        <end position="1516"/>
    </location>
</feature>
<feature type="domain" description="SEC7" evidence="2">
    <location>
        <begin position="558"/>
        <end position="746"/>
    </location>
</feature>
<evidence type="ECO:0000313" key="4">
    <source>
        <dbReference type="Proteomes" id="UP000242525"/>
    </source>
</evidence>
<dbReference type="Proteomes" id="UP000242525">
    <property type="component" value="Unassembled WGS sequence"/>
</dbReference>
<dbReference type="InterPro" id="IPR000904">
    <property type="entry name" value="Sec7_dom"/>
</dbReference>
<feature type="region of interest" description="Disordered" evidence="1">
    <location>
        <begin position="1486"/>
        <end position="1528"/>
    </location>
</feature>
<dbReference type="SUPFAM" id="SSF48371">
    <property type="entry name" value="ARM repeat"/>
    <property type="match status" value="1"/>
</dbReference>
<dbReference type="InterPro" id="IPR016024">
    <property type="entry name" value="ARM-type_fold"/>
</dbReference>
<feature type="compositionally biased region" description="Pro residues" evidence="1">
    <location>
        <begin position="1517"/>
        <end position="1528"/>
    </location>
</feature>
<dbReference type="CDD" id="cd00171">
    <property type="entry name" value="Sec7"/>
    <property type="match status" value="1"/>
</dbReference>
<comment type="caution">
    <text evidence="3">The sequence shown here is derived from an EMBL/GenBank/DDBJ whole genome shotgun (WGS) entry which is preliminary data.</text>
</comment>
<dbReference type="Pfam" id="PF23325">
    <property type="entry name" value="TPR_28"/>
    <property type="match status" value="1"/>
</dbReference>
<dbReference type="PROSITE" id="PS50190">
    <property type="entry name" value="SEC7"/>
    <property type="match status" value="1"/>
</dbReference>
<dbReference type="GO" id="GO:0005794">
    <property type="term" value="C:Golgi apparatus"/>
    <property type="evidence" value="ECO:0007669"/>
    <property type="project" value="UniProtKB-ARBA"/>
</dbReference>
<dbReference type="Pfam" id="PF01369">
    <property type="entry name" value="Sec7"/>
    <property type="match status" value="1"/>
</dbReference>
<dbReference type="Pfam" id="PF12783">
    <property type="entry name" value="Sec7-like_HUS"/>
    <property type="match status" value="1"/>
</dbReference>
<dbReference type="EMBL" id="CCBN010000012">
    <property type="protein sequence ID" value="CDO55658.1"/>
    <property type="molecule type" value="Genomic_DNA"/>
</dbReference>